<dbReference type="InterPro" id="IPR006502">
    <property type="entry name" value="PDDEXK-like"/>
</dbReference>
<evidence type="ECO:0000313" key="2">
    <source>
        <dbReference type="EMBL" id="EFJ49998.1"/>
    </source>
</evidence>
<name>D8TRI3_VOLCA</name>
<organism evidence="3">
    <name type="scientific">Volvox carteri f. nagariensis</name>
    <dbReference type="NCBI Taxonomy" id="3068"/>
    <lineage>
        <taxon>Eukaryota</taxon>
        <taxon>Viridiplantae</taxon>
        <taxon>Chlorophyta</taxon>
        <taxon>core chlorophytes</taxon>
        <taxon>Chlorophyceae</taxon>
        <taxon>CS clade</taxon>
        <taxon>Chlamydomonadales</taxon>
        <taxon>Volvocaceae</taxon>
        <taxon>Volvox</taxon>
    </lineage>
</organism>
<dbReference type="PANTHER" id="PTHR31579:SF1">
    <property type="entry name" value="OS03G0796600 PROTEIN"/>
    <property type="match status" value="1"/>
</dbReference>
<feature type="region of interest" description="Disordered" evidence="1">
    <location>
        <begin position="144"/>
        <end position="178"/>
    </location>
</feature>
<dbReference type="PANTHER" id="PTHR31579">
    <property type="entry name" value="OS03G0796600 PROTEIN"/>
    <property type="match status" value="1"/>
</dbReference>
<dbReference type="InParanoid" id="D8TRI3"/>
<evidence type="ECO:0000313" key="3">
    <source>
        <dbReference type="Proteomes" id="UP000001058"/>
    </source>
</evidence>
<dbReference type="Pfam" id="PF04720">
    <property type="entry name" value="PDDEXK_6"/>
    <property type="match status" value="1"/>
</dbReference>
<accession>D8TRI3</accession>
<dbReference type="GeneID" id="9623669"/>
<dbReference type="RefSeq" id="XP_002949063.1">
    <property type="nucleotide sequence ID" value="XM_002949017.1"/>
</dbReference>
<dbReference type="KEGG" id="vcn:VOLCADRAFT_89364"/>
<protein>
    <submittedName>
        <fullName evidence="2">Uncharacterized protein</fullName>
    </submittedName>
</protein>
<dbReference type="OrthoDB" id="691424at2759"/>
<proteinExistence type="predicted"/>
<dbReference type="Proteomes" id="UP000001058">
    <property type="component" value="Unassembled WGS sequence"/>
</dbReference>
<keyword evidence="3" id="KW-1185">Reference proteome</keyword>
<dbReference type="AlphaFoldDB" id="D8TRI3"/>
<sequence>MSVHRLCCIVQRILLTSGNEGCQDARFIARCLASLGYLVSMRSALAGTGADCFKSLRHEFLVVRGPGGMEFIVEPSLRPHFSITYPSPEYDYVLSRTPDVFVGGSCRLVPVVQLLCALMADSFQRQGLHLPPWRTKTAMMSKWMPQPHRTRDTPVLPPPSTAGATASAPSPFPSSGDMTVRQTNAIAEMEAAALSRGYILPAPPHHCAAHAGVFDLAAIARQVFRTDSSDESTGSSGGFVGHIPLGHSPVSVLRLLAATGDIRDGASAAGGHGGRGGSRALPAAPAAAGGPMEVLAVQRGFEPVAQAMANTATHAEPAAAAAAAEVTAFAPSECRTAESAVAADMAELAVTTSVPPVGFATLSQLEGGQGISQDMNSMVVSDCVVVGGGGGGSGTCSTVSGGEGAPPPPPAPASKGIIAAVGRRCGDAVAAAAAERWVSRES</sequence>
<dbReference type="eggNOG" id="ENOG502QRQ0">
    <property type="taxonomic scope" value="Eukaryota"/>
</dbReference>
<gene>
    <name evidence="2" type="ORF">VOLCADRAFT_89364</name>
</gene>
<dbReference type="EMBL" id="GL378333">
    <property type="protein sequence ID" value="EFJ49998.1"/>
    <property type="molecule type" value="Genomic_DNA"/>
</dbReference>
<feature type="compositionally biased region" description="Low complexity" evidence="1">
    <location>
        <begin position="161"/>
        <end position="176"/>
    </location>
</feature>
<dbReference type="STRING" id="3068.D8TRI3"/>
<reference evidence="2 3" key="1">
    <citation type="journal article" date="2010" name="Science">
        <title>Genomic analysis of organismal complexity in the multicellular green alga Volvox carteri.</title>
        <authorList>
            <person name="Prochnik S.E."/>
            <person name="Umen J."/>
            <person name="Nedelcu A.M."/>
            <person name="Hallmann A."/>
            <person name="Miller S.M."/>
            <person name="Nishii I."/>
            <person name="Ferris P."/>
            <person name="Kuo A."/>
            <person name="Mitros T."/>
            <person name="Fritz-Laylin L.K."/>
            <person name="Hellsten U."/>
            <person name="Chapman J."/>
            <person name="Simakov O."/>
            <person name="Rensing S.A."/>
            <person name="Terry A."/>
            <person name="Pangilinan J."/>
            <person name="Kapitonov V."/>
            <person name="Jurka J."/>
            <person name="Salamov A."/>
            <person name="Shapiro H."/>
            <person name="Schmutz J."/>
            <person name="Grimwood J."/>
            <person name="Lindquist E."/>
            <person name="Lucas S."/>
            <person name="Grigoriev I.V."/>
            <person name="Schmitt R."/>
            <person name="Kirk D."/>
            <person name="Rokhsar D.S."/>
        </authorList>
    </citation>
    <scope>NUCLEOTIDE SEQUENCE [LARGE SCALE GENOMIC DNA]</scope>
    <source>
        <strain evidence="3">f. Nagariensis / Eve</strain>
    </source>
</reference>
<evidence type="ECO:0000256" key="1">
    <source>
        <dbReference type="SAM" id="MobiDB-lite"/>
    </source>
</evidence>